<dbReference type="Proteomes" id="UP001169027">
    <property type="component" value="Unassembled WGS sequence"/>
</dbReference>
<dbReference type="Gene3D" id="3.30.450.40">
    <property type="match status" value="1"/>
</dbReference>
<name>A0ABT8S341_9BURK</name>
<dbReference type="Pfam" id="PF13185">
    <property type="entry name" value="GAF_2"/>
    <property type="match status" value="1"/>
</dbReference>
<dbReference type="EMBL" id="JAUKVY010000008">
    <property type="protein sequence ID" value="MDO1533258.1"/>
    <property type="molecule type" value="Genomic_DNA"/>
</dbReference>
<evidence type="ECO:0000313" key="3">
    <source>
        <dbReference type="Proteomes" id="UP001169027"/>
    </source>
</evidence>
<dbReference type="SMART" id="SM00065">
    <property type="entry name" value="GAF"/>
    <property type="match status" value="1"/>
</dbReference>
<evidence type="ECO:0000313" key="2">
    <source>
        <dbReference type="EMBL" id="MDO1533258.1"/>
    </source>
</evidence>
<dbReference type="SUPFAM" id="SSF55781">
    <property type="entry name" value="GAF domain-like"/>
    <property type="match status" value="1"/>
</dbReference>
<dbReference type="InterPro" id="IPR003018">
    <property type="entry name" value="GAF"/>
</dbReference>
<dbReference type="InterPro" id="IPR029016">
    <property type="entry name" value="GAF-like_dom_sf"/>
</dbReference>
<comment type="caution">
    <text evidence="2">The sequence shown here is derived from an EMBL/GenBank/DDBJ whole genome shotgun (WGS) entry which is preliminary data.</text>
</comment>
<organism evidence="2 3">
    <name type="scientific">Variovorax ginsengisoli</name>
    <dbReference type="NCBI Taxonomy" id="363844"/>
    <lineage>
        <taxon>Bacteria</taxon>
        <taxon>Pseudomonadati</taxon>
        <taxon>Pseudomonadota</taxon>
        <taxon>Betaproteobacteria</taxon>
        <taxon>Burkholderiales</taxon>
        <taxon>Comamonadaceae</taxon>
        <taxon>Variovorax</taxon>
    </lineage>
</organism>
<accession>A0ABT8S341</accession>
<gene>
    <name evidence="2" type="ORF">Q2T77_13245</name>
</gene>
<keyword evidence="3" id="KW-1185">Reference proteome</keyword>
<feature type="domain" description="GAF" evidence="1">
    <location>
        <begin position="33"/>
        <end position="181"/>
    </location>
</feature>
<evidence type="ECO:0000259" key="1">
    <source>
        <dbReference type="SMART" id="SM00065"/>
    </source>
</evidence>
<reference evidence="2" key="1">
    <citation type="submission" date="2023-06" db="EMBL/GenBank/DDBJ databases">
        <authorList>
            <person name="Jiang Y."/>
            <person name="Liu Q."/>
        </authorList>
    </citation>
    <scope>NUCLEOTIDE SEQUENCE</scope>
    <source>
        <strain evidence="2">CGMCC 1.12090</strain>
    </source>
</reference>
<proteinExistence type="predicted"/>
<protein>
    <submittedName>
        <fullName evidence="2">GAF domain-containing protein</fullName>
    </submittedName>
</protein>
<sequence>MKTILDTSPDPADDGATRLTAVTADADLRASGLIEVSIGSLLRVVREQLKLEVVFIGEFVDGSRVFRHIASRTEDAVIKQGEGHPLDETICQRIVDGRMPCLTPDVASVRSDYGLPLYYEALGAHIGVPVRLSDGTLYGMLCGFSFAACPHLDQRDVRRLEMAAHATARLIAQAEGRDFEPLAFAH</sequence>
<dbReference type="RefSeq" id="WP_301809532.1">
    <property type="nucleotide sequence ID" value="NZ_JAUJZH010000008.1"/>
</dbReference>